<evidence type="ECO:0000313" key="3">
    <source>
        <dbReference type="EMBL" id="SDO94630.1"/>
    </source>
</evidence>
<dbReference type="AlphaFoldDB" id="A0A1H0NQI9"/>
<dbReference type="Proteomes" id="UP000199073">
    <property type="component" value="Unassembled WGS sequence"/>
</dbReference>
<sequence>MNKCILCLSVLCLGLLSGVSHVQGENSSPSTGNRWGEEQGGDLPLLTENQEEMLDEMYNQASEMLIATAEWIDSFFDDERSVAERNTTRGTLKLSFDYLEDDGGEVKPRFDLRLRLPRLSNKAQLIILGSEDPDFDASDSREKRASSQDNDDASFVTALRYFFRENDKYNLAFDVGVSWDYLYSGFRFRHLQDFGTLQGRFANRLRYYTDDGWENKTFYDLEFQLDNNYLFRSTSEILFSEGRDGYPHGQHFRIYQRYSSYQALSYESSFLFETEPEYNLYNIRLLMRYRQRFYRDWLVMEISPNVEFPEDNGREPNPGVIFKFEAAIGCDSGKEGYHKVFY</sequence>
<dbReference type="EMBL" id="FNJI01000008">
    <property type="protein sequence ID" value="SDO94630.1"/>
    <property type="molecule type" value="Genomic_DNA"/>
</dbReference>
<feature type="chain" id="PRO_5011586657" evidence="2">
    <location>
        <begin position="23"/>
        <end position="342"/>
    </location>
</feature>
<gene>
    <name evidence="3" type="ORF">SAMN05660330_01392</name>
</gene>
<evidence type="ECO:0000256" key="2">
    <source>
        <dbReference type="SAM" id="SignalP"/>
    </source>
</evidence>
<reference evidence="3 4" key="1">
    <citation type="submission" date="2016-10" db="EMBL/GenBank/DDBJ databases">
        <authorList>
            <person name="de Groot N.N."/>
        </authorList>
    </citation>
    <scope>NUCLEOTIDE SEQUENCE [LARGE SCALE GENOMIC DNA]</scope>
    <source>
        <strain evidence="3 4">DSM 12130</strain>
    </source>
</reference>
<evidence type="ECO:0000313" key="4">
    <source>
        <dbReference type="Proteomes" id="UP000199073"/>
    </source>
</evidence>
<dbReference type="OrthoDB" id="5430640at2"/>
<evidence type="ECO:0000256" key="1">
    <source>
        <dbReference type="SAM" id="MobiDB-lite"/>
    </source>
</evidence>
<feature type="signal peptide" evidence="2">
    <location>
        <begin position="1"/>
        <end position="22"/>
    </location>
</feature>
<name>A0A1H0NQI9_9BACT</name>
<feature type="compositionally biased region" description="Polar residues" evidence="1">
    <location>
        <begin position="23"/>
        <end position="33"/>
    </location>
</feature>
<accession>A0A1H0NQI9</accession>
<dbReference type="STRING" id="91360.SAMN05660330_01392"/>
<keyword evidence="2" id="KW-0732">Signal</keyword>
<feature type="region of interest" description="Disordered" evidence="1">
    <location>
        <begin position="23"/>
        <end position="42"/>
    </location>
</feature>
<dbReference type="RefSeq" id="WP_143005454.1">
    <property type="nucleotide sequence ID" value="NZ_FNJI01000008.1"/>
</dbReference>
<keyword evidence="4" id="KW-1185">Reference proteome</keyword>
<organism evidence="3 4">
    <name type="scientific">Desulforhopalus singaporensis</name>
    <dbReference type="NCBI Taxonomy" id="91360"/>
    <lineage>
        <taxon>Bacteria</taxon>
        <taxon>Pseudomonadati</taxon>
        <taxon>Thermodesulfobacteriota</taxon>
        <taxon>Desulfobulbia</taxon>
        <taxon>Desulfobulbales</taxon>
        <taxon>Desulfocapsaceae</taxon>
        <taxon>Desulforhopalus</taxon>
    </lineage>
</organism>
<proteinExistence type="predicted"/>
<protein>
    <submittedName>
        <fullName evidence="3">Uncharacterized protein</fullName>
    </submittedName>
</protein>